<dbReference type="GO" id="GO:0004252">
    <property type="term" value="F:serine-type endopeptidase activity"/>
    <property type="evidence" value="ECO:0007669"/>
    <property type="project" value="InterPro"/>
</dbReference>
<feature type="signal peptide" evidence="5">
    <location>
        <begin position="1"/>
        <end position="18"/>
    </location>
</feature>
<proteinExistence type="inferred from homology"/>
<dbReference type="FunFam" id="2.40.10.10:FF:000001">
    <property type="entry name" value="Periplasmic serine protease DegS"/>
    <property type="match status" value="1"/>
</dbReference>
<name>A0AAE3QU15_9BACT</name>
<evidence type="ECO:0000256" key="4">
    <source>
        <dbReference type="ARBA" id="ARBA00022825"/>
    </source>
</evidence>
<gene>
    <name evidence="7" type="ORF">QNI16_33510</name>
</gene>
<dbReference type="Pfam" id="PF13180">
    <property type="entry name" value="PDZ_2"/>
    <property type="match status" value="1"/>
</dbReference>
<dbReference type="Gene3D" id="2.30.42.10">
    <property type="match status" value="1"/>
</dbReference>
<evidence type="ECO:0000313" key="7">
    <source>
        <dbReference type="EMBL" id="MDJ1485457.1"/>
    </source>
</evidence>
<dbReference type="CDD" id="cd06779">
    <property type="entry name" value="cpPDZ_Deg_HtrA-like"/>
    <property type="match status" value="1"/>
</dbReference>
<keyword evidence="4" id="KW-0720">Serine protease</keyword>
<dbReference type="GO" id="GO:0006508">
    <property type="term" value="P:proteolysis"/>
    <property type="evidence" value="ECO:0007669"/>
    <property type="project" value="UniProtKB-KW"/>
</dbReference>
<dbReference type="Proteomes" id="UP001241110">
    <property type="component" value="Unassembled WGS sequence"/>
</dbReference>
<evidence type="ECO:0000256" key="3">
    <source>
        <dbReference type="ARBA" id="ARBA00022801"/>
    </source>
</evidence>
<dbReference type="EMBL" id="JASJOS010000020">
    <property type="protein sequence ID" value="MDJ1485457.1"/>
    <property type="molecule type" value="Genomic_DNA"/>
</dbReference>
<feature type="chain" id="PRO_5042254028" evidence="5">
    <location>
        <begin position="19"/>
        <end position="470"/>
    </location>
</feature>
<dbReference type="InterPro" id="IPR001940">
    <property type="entry name" value="Peptidase_S1C"/>
</dbReference>
<accession>A0AAE3QU15</accession>
<evidence type="ECO:0000313" key="8">
    <source>
        <dbReference type="Proteomes" id="UP001241110"/>
    </source>
</evidence>
<dbReference type="InterPro" id="IPR009003">
    <property type="entry name" value="Peptidase_S1_PA"/>
</dbReference>
<dbReference type="SUPFAM" id="SSF50156">
    <property type="entry name" value="PDZ domain-like"/>
    <property type="match status" value="1"/>
</dbReference>
<evidence type="ECO:0000256" key="2">
    <source>
        <dbReference type="ARBA" id="ARBA00022670"/>
    </source>
</evidence>
<dbReference type="InterPro" id="IPR001478">
    <property type="entry name" value="PDZ"/>
</dbReference>
<dbReference type="Gene3D" id="2.40.10.120">
    <property type="match status" value="1"/>
</dbReference>
<dbReference type="InterPro" id="IPR036034">
    <property type="entry name" value="PDZ_sf"/>
</dbReference>
<evidence type="ECO:0000259" key="6">
    <source>
        <dbReference type="PROSITE" id="PS50106"/>
    </source>
</evidence>
<reference evidence="7" key="1">
    <citation type="submission" date="2023-05" db="EMBL/GenBank/DDBJ databases">
        <authorList>
            <person name="Zhang X."/>
        </authorList>
    </citation>
    <scope>NUCLEOTIDE SEQUENCE</scope>
    <source>
        <strain evidence="7">YF14B1</strain>
    </source>
</reference>
<evidence type="ECO:0000256" key="5">
    <source>
        <dbReference type="SAM" id="SignalP"/>
    </source>
</evidence>
<comment type="caution">
    <text evidence="7">The sequence shown here is derived from an EMBL/GenBank/DDBJ whole genome shotgun (WGS) entry which is preliminary data.</text>
</comment>
<dbReference type="SUPFAM" id="SSF50494">
    <property type="entry name" value="Trypsin-like serine proteases"/>
    <property type="match status" value="1"/>
</dbReference>
<dbReference type="PANTHER" id="PTHR43343:SF3">
    <property type="entry name" value="PROTEASE DO-LIKE 8, CHLOROPLASTIC"/>
    <property type="match status" value="1"/>
</dbReference>
<keyword evidence="5" id="KW-0732">Signal</keyword>
<sequence length="470" mass="50515">MKTLKTVLLSLGSGVFGAFLFQHFGTSSTPVLPENTNSVMRTVSQTYTNSPINADFVAASAASTSSVVFIKTTSTIANQYDMFDWFFGGGGREQKVSGSGSGVIFTADGYVVTNNHVIENASSIEVVHNKRSYKAKMIGTDPSTDIAVLKIEGKGLPAIKLAHSRDVQVGEWVLAVGNPFNLTSTVTAGIVSAKGRNIGILGSQFPIESFIQTDAAINPGNSGGALVNIKGELIGINSAILSRTGSYTGYGFAVPVDIVNKIFNDLVKYGEVQTGFLGAEVSDINSQTAEKYALNDYSGAVVTYLETGSAAEKLGLRKGDVILKVNGQTINSKAEFDEQLSFYRPGDKITVTYRRGNDTKEGQLTLTNREGTTGLLKHETYKAESLGAELEALSKVEKDKFRLQNGVRIVKITGRGVLSQFDEGFIITSINRQPVNAPKDVVDMMGNVRGRLIIEGLDPSGERVTYQMYY</sequence>
<keyword evidence="2" id="KW-0645">Protease</keyword>
<evidence type="ECO:0000256" key="1">
    <source>
        <dbReference type="ARBA" id="ARBA00010541"/>
    </source>
</evidence>
<organism evidence="7 8">
    <name type="scientific">Xanthocytophaga flava</name>
    <dbReference type="NCBI Taxonomy" id="3048013"/>
    <lineage>
        <taxon>Bacteria</taxon>
        <taxon>Pseudomonadati</taxon>
        <taxon>Bacteroidota</taxon>
        <taxon>Cytophagia</taxon>
        <taxon>Cytophagales</taxon>
        <taxon>Rhodocytophagaceae</taxon>
        <taxon>Xanthocytophaga</taxon>
    </lineage>
</organism>
<comment type="similarity">
    <text evidence="1">Belongs to the peptidase S1C family.</text>
</comment>
<dbReference type="RefSeq" id="WP_313988054.1">
    <property type="nucleotide sequence ID" value="NZ_JASJOS010000020.1"/>
</dbReference>
<dbReference type="InterPro" id="IPR051201">
    <property type="entry name" value="Chloro_Bact_Ser_Proteases"/>
</dbReference>
<dbReference type="PANTHER" id="PTHR43343">
    <property type="entry name" value="PEPTIDASE S12"/>
    <property type="match status" value="1"/>
</dbReference>
<dbReference type="Pfam" id="PF13365">
    <property type="entry name" value="Trypsin_2"/>
    <property type="match status" value="1"/>
</dbReference>
<dbReference type="AlphaFoldDB" id="A0AAE3QU15"/>
<protein>
    <submittedName>
        <fullName evidence="7">Trypsin-like peptidase domain-containing protein</fullName>
    </submittedName>
</protein>
<keyword evidence="3" id="KW-0378">Hydrolase</keyword>
<dbReference type="PRINTS" id="PR00834">
    <property type="entry name" value="PROTEASES2C"/>
</dbReference>
<dbReference type="SMART" id="SM00228">
    <property type="entry name" value="PDZ"/>
    <property type="match status" value="1"/>
</dbReference>
<dbReference type="PROSITE" id="PS50106">
    <property type="entry name" value="PDZ"/>
    <property type="match status" value="1"/>
</dbReference>
<feature type="domain" description="PDZ" evidence="6">
    <location>
        <begin position="266"/>
        <end position="357"/>
    </location>
</feature>